<evidence type="ECO:0000313" key="4">
    <source>
        <dbReference type="EMBL" id="KAF5360546.1"/>
    </source>
</evidence>
<keyword evidence="5" id="KW-1185">Reference proteome</keyword>
<gene>
    <name evidence="4" type="ORF">D9756_005117</name>
</gene>
<dbReference type="PANTHER" id="PTHR47706">
    <property type="entry name" value="NMRA-LIKE FAMILY PROTEIN"/>
    <property type="match status" value="1"/>
</dbReference>
<comment type="similarity">
    <text evidence="1">Belongs to the NmrA-type oxidoreductase family. Isoflavone reductase subfamily.</text>
</comment>
<name>A0A8H5LKD8_9AGAR</name>
<dbReference type="EMBL" id="JAACJO010000003">
    <property type="protein sequence ID" value="KAF5360546.1"/>
    <property type="molecule type" value="Genomic_DNA"/>
</dbReference>
<proteinExistence type="inferred from homology"/>
<dbReference type="GO" id="GO:0016491">
    <property type="term" value="F:oxidoreductase activity"/>
    <property type="evidence" value="ECO:0007669"/>
    <property type="project" value="UniProtKB-KW"/>
</dbReference>
<protein>
    <submittedName>
        <fullName evidence="4">Uncharacterized protein</fullName>
    </submittedName>
</protein>
<dbReference type="Proteomes" id="UP000559027">
    <property type="component" value="Unassembled WGS sequence"/>
</dbReference>
<sequence>MPPRVAVAGVTNGLGHAIASAFLDTPDLKIILLSHFTSRGAVVKPVDYSSTLNLTSPLDGAETVISAMISSEPTINLISASKAARTRHFVPSEFALYAATNAQLALYEPK</sequence>
<dbReference type="InterPro" id="IPR036291">
    <property type="entry name" value="NAD(P)-bd_dom_sf"/>
</dbReference>
<dbReference type="AlphaFoldDB" id="A0A8H5LKD8"/>
<dbReference type="OrthoDB" id="5283654at2759"/>
<keyword evidence="2" id="KW-0521">NADP</keyword>
<comment type="caution">
    <text evidence="4">The sequence shown here is derived from an EMBL/GenBank/DDBJ whole genome shotgun (WGS) entry which is preliminary data.</text>
</comment>
<keyword evidence="3" id="KW-0560">Oxidoreductase</keyword>
<reference evidence="4 5" key="1">
    <citation type="journal article" date="2020" name="ISME J.">
        <title>Uncovering the hidden diversity of litter-decomposition mechanisms in mushroom-forming fungi.</title>
        <authorList>
            <person name="Floudas D."/>
            <person name="Bentzer J."/>
            <person name="Ahren D."/>
            <person name="Johansson T."/>
            <person name="Persson P."/>
            <person name="Tunlid A."/>
        </authorList>
    </citation>
    <scope>NUCLEOTIDE SEQUENCE [LARGE SCALE GENOMIC DNA]</scope>
    <source>
        <strain evidence="4 5">CBS 146.42</strain>
    </source>
</reference>
<dbReference type="PANTHER" id="PTHR47706:SF4">
    <property type="entry name" value="NMRA-LIKE DOMAIN-CONTAINING PROTEIN"/>
    <property type="match status" value="1"/>
</dbReference>
<evidence type="ECO:0000256" key="1">
    <source>
        <dbReference type="ARBA" id="ARBA00005725"/>
    </source>
</evidence>
<dbReference type="InterPro" id="IPR051609">
    <property type="entry name" value="NmrA/Isoflavone_reductase-like"/>
</dbReference>
<dbReference type="SUPFAM" id="SSF51735">
    <property type="entry name" value="NAD(P)-binding Rossmann-fold domains"/>
    <property type="match status" value="1"/>
</dbReference>
<organism evidence="4 5">
    <name type="scientific">Leucocoprinus leucothites</name>
    <dbReference type="NCBI Taxonomy" id="201217"/>
    <lineage>
        <taxon>Eukaryota</taxon>
        <taxon>Fungi</taxon>
        <taxon>Dikarya</taxon>
        <taxon>Basidiomycota</taxon>
        <taxon>Agaricomycotina</taxon>
        <taxon>Agaricomycetes</taxon>
        <taxon>Agaricomycetidae</taxon>
        <taxon>Agaricales</taxon>
        <taxon>Agaricineae</taxon>
        <taxon>Agaricaceae</taxon>
        <taxon>Leucocoprinus</taxon>
    </lineage>
</organism>
<evidence type="ECO:0000256" key="3">
    <source>
        <dbReference type="ARBA" id="ARBA00023002"/>
    </source>
</evidence>
<accession>A0A8H5LKD8</accession>
<evidence type="ECO:0000256" key="2">
    <source>
        <dbReference type="ARBA" id="ARBA00022857"/>
    </source>
</evidence>
<evidence type="ECO:0000313" key="5">
    <source>
        <dbReference type="Proteomes" id="UP000559027"/>
    </source>
</evidence>
<dbReference type="Gene3D" id="3.40.50.720">
    <property type="entry name" value="NAD(P)-binding Rossmann-like Domain"/>
    <property type="match status" value="1"/>
</dbReference>